<comment type="caution">
    <text evidence="2">The sequence shown here is derived from an EMBL/GenBank/DDBJ whole genome shotgun (WGS) entry which is preliminary data.</text>
</comment>
<gene>
    <name evidence="2" type="ORF">Gocc_2092</name>
</gene>
<dbReference type="EMBL" id="QQZY01000005">
    <property type="protein sequence ID" value="RDI73995.1"/>
    <property type="molecule type" value="Genomic_DNA"/>
</dbReference>
<evidence type="ECO:0000256" key="1">
    <source>
        <dbReference type="SAM" id="Phobius"/>
    </source>
</evidence>
<feature type="transmembrane region" description="Helical" evidence="1">
    <location>
        <begin position="52"/>
        <end position="71"/>
    </location>
</feature>
<keyword evidence="1" id="KW-1133">Transmembrane helix</keyword>
<keyword evidence="1" id="KW-0472">Membrane</keyword>
<feature type="transmembrane region" description="Helical" evidence="1">
    <location>
        <begin position="108"/>
        <end position="129"/>
    </location>
</feature>
<dbReference type="Proteomes" id="UP000254134">
    <property type="component" value="Unassembled WGS sequence"/>
</dbReference>
<feature type="transmembrane region" description="Helical" evidence="1">
    <location>
        <begin position="16"/>
        <end position="37"/>
    </location>
</feature>
<dbReference type="OrthoDB" id="4948328at2"/>
<dbReference type="AlphaFoldDB" id="A0A7M2YVE8"/>
<evidence type="ECO:0000313" key="2">
    <source>
        <dbReference type="EMBL" id="RDI73995.1"/>
    </source>
</evidence>
<sequence length="165" mass="17718">MEEATGTRGPYRMPSLGRLAPALAVLALFLVPWAFWLSRTLPATHTARHWDLAWAGFDVALAFGLASTALSAVRHSPWLAAAASATGTLLVVDAWFDVLTAQGGSELALAAAEAVLVELPLAALSFWIVRDAERAIETLCDCLRIRRDAPKRAAVPVRPAVRHGR</sequence>
<organism evidence="2 3">
    <name type="scientific">Gaiella occulta</name>
    <dbReference type="NCBI Taxonomy" id="1002870"/>
    <lineage>
        <taxon>Bacteria</taxon>
        <taxon>Bacillati</taxon>
        <taxon>Actinomycetota</taxon>
        <taxon>Thermoleophilia</taxon>
        <taxon>Gaiellales</taxon>
        <taxon>Gaiellaceae</taxon>
        <taxon>Gaiella</taxon>
    </lineage>
</organism>
<name>A0A7M2YVE8_9ACTN</name>
<reference evidence="3" key="2">
    <citation type="journal article" date="2019" name="MicrobiologyOpen">
        <title>High-quality draft genome sequence of Gaiella occulta isolated from a 150 meter deep mineral water borehole and comparison with the genome sequences of other deep-branching lineages of the phylum Actinobacteria.</title>
        <authorList>
            <person name="Severino R."/>
            <person name="Froufe H.J.C."/>
            <person name="Barroso C."/>
            <person name="Albuquerque L."/>
            <person name="Lobo-da-Cunha A."/>
            <person name="da Costa M.S."/>
            <person name="Egas C."/>
        </authorList>
    </citation>
    <scope>NUCLEOTIDE SEQUENCE [LARGE SCALE GENOMIC DNA]</scope>
    <source>
        <strain evidence="3">F2-233</strain>
    </source>
</reference>
<dbReference type="RefSeq" id="WP_147281270.1">
    <property type="nucleotide sequence ID" value="NZ_QQZY01000005.1"/>
</dbReference>
<accession>A0A7M2YVE8</accession>
<protein>
    <submittedName>
        <fullName evidence="2">Uncharacterized protein</fullName>
    </submittedName>
</protein>
<keyword evidence="3" id="KW-1185">Reference proteome</keyword>
<keyword evidence="1" id="KW-0812">Transmembrane</keyword>
<reference evidence="2 3" key="1">
    <citation type="submission" date="2018-07" db="EMBL/GenBank/DDBJ databases">
        <title>High-quality-draft genome sequence of Gaiella occulta.</title>
        <authorList>
            <person name="Severino R."/>
            <person name="Froufe H.J.C."/>
            <person name="Rainey F.A."/>
            <person name="Barroso C."/>
            <person name="Albuquerque L."/>
            <person name="Lobo-Da-Cunha A."/>
            <person name="Da Costa M.S."/>
            <person name="Egas C."/>
        </authorList>
    </citation>
    <scope>NUCLEOTIDE SEQUENCE [LARGE SCALE GENOMIC DNA]</scope>
    <source>
        <strain evidence="2 3">F2-233</strain>
    </source>
</reference>
<proteinExistence type="predicted"/>
<evidence type="ECO:0000313" key="3">
    <source>
        <dbReference type="Proteomes" id="UP000254134"/>
    </source>
</evidence>